<gene>
    <name evidence="3" type="ORF">ATO8_06981</name>
</gene>
<dbReference type="AlphaFoldDB" id="W4HP19"/>
<dbReference type="InterPro" id="IPR025961">
    <property type="entry name" value="Metal_resist"/>
</dbReference>
<proteinExistence type="predicted"/>
<reference evidence="3 4" key="1">
    <citation type="journal article" date="2014" name="Antonie Van Leeuwenhoek">
        <title>Roseivivax atlanticus sp. nov., isolated from surface seawater of the Atlantic Ocean.</title>
        <authorList>
            <person name="Li G."/>
            <person name="Lai Q."/>
            <person name="Liu X."/>
            <person name="Sun F."/>
            <person name="Shao Z."/>
        </authorList>
    </citation>
    <scope>NUCLEOTIDE SEQUENCE [LARGE SCALE GENOMIC DNA]</scope>
    <source>
        <strain evidence="3 4">22II-s10s</strain>
    </source>
</reference>
<keyword evidence="2" id="KW-0812">Transmembrane</keyword>
<dbReference type="Pfam" id="PF13801">
    <property type="entry name" value="Metal_resist"/>
    <property type="match status" value="1"/>
</dbReference>
<keyword evidence="2" id="KW-1133">Transmembrane helix</keyword>
<feature type="transmembrane region" description="Helical" evidence="2">
    <location>
        <begin position="21"/>
        <end position="41"/>
    </location>
</feature>
<name>W4HP19_9RHOB</name>
<dbReference type="STRING" id="1379903.ATO8_06981"/>
<dbReference type="EMBL" id="AQQW01000003">
    <property type="protein sequence ID" value="ETW13755.1"/>
    <property type="molecule type" value="Genomic_DNA"/>
</dbReference>
<accession>W4HP19</accession>
<evidence type="ECO:0000313" key="4">
    <source>
        <dbReference type="Proteomes" id="UP000019063"/>
    </source>
</evidence>
<keyword evidence="4" id="KW-1185">Reference proteome</keyword>
<evidence type="ECO:0000256" key="2">
    <source>
        <dbReference type="SAM" id="Phobius"/>
    </source>
</evidence>
<comment type="caution">
    <text evidence="3">The sequence shown here is derived from an EMBL/GenBank/DDBJ whole genome shotgun (WGS) entry which is preliminary data.</text>
</comment>
<evidence type="ECO:0000313" key="3">
    <source>
        <dbReference type="EMBL" id="ETW13755.1"/>
    </source>
</evidence>
<sequence>MPMTETPSETPRRGDRWLRRALIASLAGNLLVVGLVAGVILREGPPHRSPPGDPSFPYIHALTEAQRDEMRDALRADWRADREARQRDGADEEGDRTRRGPLRDYDRAIEALRADPFDRDALAAILADQNSRAETWRARGQTVLLRYVEGMSPEARADYAARLAEDVEERRARFERFRERHRD</sequence>
<evidence type="ECO:0000256" key="1">
    <source>
        <dbReference type="SAM" id="MobiDB-lite"/>
    </source>
</evidence>
<keyword evidence="2" id="KW-0472">Membrane</keyword>
<feature type="region of interest" description="Disordered" evidence="1">
    <location>
        <begin position="80"/>
        <end position="101"/>
    </location>
</feature>
<organism evidence="3 4">
    <name type="scientific">Roseivivax marinus</name>
    <dbReference type="NCBI Taxonomy" id="1379903"/>
    <lineage>
        <taxon>Bacteria</taxon>
        <taxon>Pseudomonadati</taxon>
        <taxon>Pseudomonadota</taxon>
        <taxon>Alphaproteobacteria</taxon>
        <taxon>Rhodobacterales</taxon>
        <taxon>Roseobacteraceae</taxon>
        <taxon>Roseivivax</taxon>
    </lineage>
</organism>
<dbReference type="Proteomes" id="UP000019063">
    <property type="component" value="Unassembled WGS sequence"/>
</dbReference>
<dbReference type="eggNOG" id="COG3678">
    <property type="taxonomic scope" value="Bacteria"/>
</dbReference>
<protein>
    <submittedName>
        <fullName evidence="3">Uncharacterized protein</fullName>
    </submittedName>
</protein>